<dbReference type="SUPFAM" id="SSF51445">
    <property type="entry name" value="(Trans)glycosidases"/>
    <property type="match status" value="1"/>
</dbReference>
<dbReference type="OrthoDB" id="3055998at2759"/>
<comment type="pathway">
    <text evidence="3">Glycan degradation; xylan degradation.</text>
</comment>
<proteinExistence type="inferred from homology"/>
<reference evidence="15 16" key="1">
    <citation type="journal article" date="2012" name="Science">
        <title>The Paleozoic origin of enzymatic lignin decomposition reconstructed from 31 fungal genomes.</title>
        <authorList>
            <person name="Floudas D."/>
            <person name="Binder M."/>
            <person name="Riley R."/>
            <person name="Barry K."/>
            <person name="Blanchette R.A."/>
            <person name="Henrissat B."/>
            <person name="Martinez A.T."/>
            <person name="Otillar R."/>
            <person name="Spatafora J.W."/>
            <person name="Yadav J.S."/>
            <person name="Aerts A."/>
            <person name="Benoit I."/>
            <person name="Boyd A."/>
            <person name="Carlson A."/>
            <person name="Copeland A."/>
            <person name="Coutinho P.M."/>
            <person name="de Vries R.P."/>
            <person name="Ferreira P."/>
            <person name="Findley K."/>
            <person name="Foster B."/>
            <person name="Gaskell J."/>
            <person name="Glotzer D."/>
            <person name="Gorecki P."/>
            <person name="Heitman J."/>
            <person name="Hesse C."/>
            <person name="Hori C."/>
            <person name="Igarashi K."/>
            <person name="Jurgens J.A."/>
            <person name="Kallen N."/>
            <person name="Kersten P."/>
            <person name="Kohler A."/>
            <person name="Kuees U."/>
            <person name="Kumar T.K.A."/>
            <person name="Kuo A."/>
            <person name="LaButti K."/>
            <person name="Larrondo L.F."/>
            <person name="Lindquist E."/>
            <person name="Ling A."/>
            <person name="Lombard V."/>
            <person name="Lucas S."/>
            <person name="Lundell T."/>
            <person name="Martin R."/>
            <person name="McLaughlin D.J."/>
            <person name="Morgenstern I."/>
            <person name="Morin E."/>
            <person name="Murat C."/>
            <person name="Nagy L.G."/>
            <person name="Nolan M."/>
            <person name="Ohm R.A."/>
            <person name="Patyshakuliyeva A."/>
            <person name="Rokas A."/>
            <person name="Ruiz-Duenas F.J."/>
            <person name="Sabat G."/>
            <person name="Salamov A."/>
            <person name="Samejima M."/>
            <person name="Schmutz J."/>
            <person name="Slot J.C."/>
            <person name="St John F."/>
            <person name="Stenlid J."/>
            <person name="Sun H."/>
            <person name="Sun S."/>
            <person name="Syed K."/>
            <person name="Tsang A."/>
            <person name="Wiebenga A."/>
            <person name="Young D."/>
            <person name="Pisabarro A."/>
            <person name="Eastwood D.C."/>
            <person name="Martin F."/>
            <person name="Cullen D."/>
            <person name="Grigoriev I.V."/>
            <person name="Hibbett D.S."/>
        </authorList>
    </citation>
    <scope>NUCLEOTIDE SEQUENCE</scope>
    <source>
        <strain evidence="16">FP-58527</strain>
    </source>
</reference>
<dbReference type="Pfam" id="PF00331">
    <property type="entry name" value="Glyco_hydro_10"/>
    <property type="match status" value="1"/>
</dbReference>
<dbReference type="InParanoid" id="S8EHI0"/>
<evidence type="ECO:0000256" key="11">
    <source>
        <dbReference type="PROSITE-ProRule" id="PRU10061"/>
    </source>
</evidence>
<dbReference type="GO" id="GO:0045493">
    <property type="term" value="P:xylan catabolic process"/>
    <property type="evidence" value="ECO:0007669"/>
    <property type="project" value="UniProtKB-KW"/>
</dbReference>
<dbReference type="PANTHER" id="PTHR31490:SF35">
    <property type="entry name" value="ENDO-1,4-BETA-XYLANASE"/>
    <property type="match status" value="1"/>
</dbReference>
<accession>S8EHI0</accession>
<evidence type="ECO:0000256" key="7">
    <source>
        <dbReference type="ARBA" id="ARBA00022801"/>
    </source>
</evidence>
<keyword evidence="16" id="KW-1185">Reference proteome</keyword>
<evidence type="ECO:0000256" key="6">
    <source>
        <dbReference type="ARBA" id="ARBA00022651"/>
    </source>
</evidence>
<dbReference type="EMBL" id="KE504134">
    <property type="protein sequence ID" value="EPT02689.1"/>
    <property type="molecule type" value="Genomic_DNA"/>
</dbReference>
<evidence type="ECO:0000313" key="15">
    <source>
        <dbReference type="EMBL" id="EPT02689.1"/>
    </source>
</evidence>
<keyword evidence="13" id="KW-0732">Signal</keyword>
<protein>
    <recommendedName>
        <fullName evidence="12">Beta-xylanase</fullName>
        <ecNumber evidence="12">3.2.1.8</ecNumber>
    </recommendedName>
</protein>
<evidence type="ECO:0000256" key="3">
    <source>
        <dbReference type="ARBA" id="ARBA00004851"/>
    </source>
</evidence>
<keyword evidence="9 12" id="KW-0326">Glycosidase</keyword>
<dbReference type="PRINTS" id="PR00134">
    <property type="entry name" value="GLHYDRLASE10"/>
</dbReference>
<evidence type="ECO:0000259" key="14">
    <source>
        <dbReference type="PROSITE" id="PS51760"/>
    </source>
</evidence>
<evidence type="ECO:0000313" key="16">
    <source>
        <dbReference type="Proteomes" id="UP000015241"/>
    </source>
</evidence>
<gene>
    <name evidence="15" type="ORF">FOMPIDRAFT_114031</name>
</gene>
<comment type="similarity">
    <text evidence="4 12">Belongs to the glycosyl hydrolase 10 (cellulase F) family.</text>
</comment>
<keyword evidence="6" id="KW-0858">Xylan degradation</keyword>
<dbReference type="AlphaFoldDB" id="S8EHI0"/>
<evidence type="ECO:0000256" key="2">
    <source>
        <dbReference type="ARBA" id="ARBA00004613"/>
    </source>
</evidence>
<evidence type="ECO:0000256" key="10">
    <source>
        <dbReference type="ARBA" id="ARBA00023326"/>
    </source>
</evidence>
<dbReference type="HOGENOM" id="CLU_020161_1_0_1"/>
<dbReference type="Proteomes" id="UP000015241">
    <property type="component" value="Unassembled WGS sequence"/>
</dbReference>
<dbReference type="Gene3D" id="3.20.20.80">
    <property type="entry name" value="Glycosidases"/>
    <property type="match status" value="2"/>
</dbReference>
<feature type="domain" description="GH10" evidence="14">
    <location>
        <begin position="40"/>
        <end position="321"/>
    </location>
</feature>
<dbReference type="InterPro" id="IPR044846">
    <property type="entry name" value="GH10"/>
</dbReference>
<comment type="catalytic activity">
    <reaction evidence="1 12">
        <text>Endohydrolysis of (1-&gt;4)-beta-D-xylosidic linkages in xylans.</text>
        <dbReference type="EC" id="3.2.1.8"/>
    </reaction>
</comment>
<dbReference type="STRING" id="743788.S8EHI0"/>
<evidence type="ECO:0000256" key="9">
    <source>
        <dbReference type="ARBA" id="ARBA00023295"/>
    </source>
</evidence>
<evidence type="ECO:0000256" key="13">
    <source>
        <dbReference type="SAM" id="SignalP"/>
    </source>
</evidence>
<evidence type="ECO:0000256" key="8">
    <source>
        <dbReference type="ARBA" id="ARBA00023277"/>
    </source>
</evidence>
<feature type="signal peptide" evidence="13">
    <location>
        <begin position="1"/>
        <end position="21"/>
    </location>
</feature>
<dbReference type="SMART" id="SM00633">
    <property type="entry name" value="Glyco_10"/>
    <property type="match status" value="1"/>
</dbReference>
<dbReference type="InterPro" id="IPR031158">
    <property type="entry name" value="GH10_AS"/>
</dbReference>
<evidence type="ECO:0000256" key="4">
    <source>
        <dbReference type="ARBA" id="ARBA00007495"/>
    </source>
</evidence>
<dbReference type="InterPro" id="IPR001000">
    <property type="entry name" value="GH10_dom"/>
</dbReference>
<keyword evidence="7 12" id="KW-0378">Hydrolase</keyword>
<feature type="chain" id="PRO_5004550315" description="Beta-xylanase" evidence="13">
    <location>
        <begin position="22"/>
        <end position="328"/>
    </location>
</feature>
<dbReference type="InterPro" id="IPR017853">
    <property type="entry name" value="GH"/>
</dbReference>
<dbReference type="EC" id="3.2.1.8" evidence="12"/>
<keyword evidence="10 12" id="KW-0624">Polysaccharide degradation</keyword>
<dbReference type="PROSITE" id="PS51760">
    <property type="entry name" value="GH10_2"/>
    <property type="match status" value="1"/>
</dbReference>
<dbReference type="GO" id="GO:0031176">
    <property type="term" value="F:endo-1,4-beta-xylanase activity"/>
    <property type="evidence" value="ECO:0007669"/>
    <property type="project" value="UniProtKB-EC"/>
</dbReference>
<dbReference type="GO" id="GO:0005576">
    <property type="term" value="C:extracellular region"/>
    <property type="evidence" value="ECO:0007669"/>
    <property type="project" value="UniProtKB-SubCell"/>
</dbReference>
<feature type="active site" description="Nucleophile" evidence="11">
    <location>
        <position position="251"/>
    </location>
</feature>
<dbReference type="eggNOG" id="ENOG502QR4K">
    <property type="taxonomic scope" value="Eukaryota"/>
</dbReference>
<comment type="subcellular location">
    <subcellularLocation>
        <location evidence="2">Secreted</location>
    </subcellularLocation>
</comment>
<name>S8EHI0_FOMSC</name>
<dbReference type="PANTHER" id="PTHR31490">
    <property type="entry name" value="GLYCOSYL HYDROLASE"/>
    <property type="match status" value="1"/>
</dbReference>
<keyword evidence="8 12" id="KW-0119">Carbohydrate metabolism</keyword>
<evidence type="ECO:0000256" key="12">
    <source>
        <dbReference type="RuleBase" id="RU361174"/>
    </source>
</evidence>
<evidence type="ECO:0000256" key="1">
    <source>
        <dbReference type="ARBA" id="ARBA00000681"/>
    </source>
</evidence>
<organism evidence="15 16">
    <name type="scientific">Fomitopsis schrenkii</name>
    <name type="common">Brown rot fungus</name>
    <dbReference type="NCBI Taxonomy" id="2126942"/>
    <lineage>
        <taxon>Eukaryota</taxon>
        <taxon>Fungi</taxon>
        <taxon>Dikarya</taxon>
        <taxon>Basidiomycota</taxon>
        <taxon>Agaricomycotina</taxon>
        <taxon>Agaricomycetes</taxon>
        <taxon>Polyporales</taxon>
        <taxon>Fomitopsis</taxon>
    </lineage>
</organism>
<keyword evidence="5" id="KW-0964">Secreted</keyword>
<dbReference type="PROSITE" id="PS00591">
    <property type="entry name" value="GH10_1"/>
    <property type="match status" value="1"/>
</dbReference>
<sequence>MKFSQAVTLAVLCGALPAIQAAVVPTAAASSALPTGTAEVTGLNALATAAGKLYFGSATQKSELSDTTYNAYLENSQHFGQITPGNSMKRMGHNLVWYNQLPDWVTANNYNATGLTAVIQNHIAGVAGHYKGQPFRKDAWDVVNEPLNDDGSFCEDVFYDTLGESYITIALQAAREADPNAKLYINEHTLCALDGTKATAMQNLVKTLQSNNVPIDGIGMESHFIVGGVPTTLVENFQAFTALGVEIAITELDIRMTLPETAELLEQQKQDFYTVVDAGITVWDWTDKYSWIPSTFSGQGAATPFDDNYEEKPAFDGIVEALKGQSES</sequence>
<evidence type="ECO:0000256" key="5">
    <source>
        <dbReference type="ARBA" id="ARBA00022525"/>
    </source>
</evidence>